<dbReference type="Proteomes" id="UP001219525">
    <property type="component" value="Unassembled WGS sequence"/>
</dbReference>
<accession>A0AAD6VCC8</accession>
<proteinExistence type="predicted"/>
<evidence type="ECO:0000313" key="2">
    <source>
        <dbReference type="Proteomes" id="UP001219525"/>
    </source>
</evidence>
<gene>
    <name evidence="1" type="ORF">GGX14DRAFT_566920</name>
</gene>
<protein>
    <submittedName>
        <fullName evidence="1">Uncharacterized protein</fullName>
    </submittedName>
</protein>
<comment type="caution">
    <text evidence="1">The sequence shown here is derived from an EMBL/GenBank/DDBJ whole genome shotgun (WGS) entry which is preliminary data.</text>
</comment>
<dbReference type="AlphaFoldDB" id="A0AAD6VCC8"/>
<keyword evidence="2" id="KW-1185">Reference proteome</keyword>
<evidence type="ECO:0000313" key="1">
    <source>
        <dbReference type="EMBL" id="KAJ7208196.1"/>
    </source>
</evidence>
<organism evidence="1 2">
    <name type="scientific">Mycena pura</name>
    <dbReference type="NCBI Taxonomy" id="153505"/>
    <lineage>
        <taxon>Eukaryota</taxon>
        <taxon>Fungi</taxon>
        <taxon>Dikarya</taxon>
        <taxon>Basidiomycota</taxon>
        <taxon>Agaricomycotina</taxon>
        <taxon>Agaricomycetes</taxon>
        <taxon>Agaricomycetidae</taxon>
        <taxon>Agaricales</taxon>
        <taxon>Marasmiineae</taxon>
        <taxon>Mycenaceae</taxon>
        <taxon>Mycena</taxon>
    </lineage>
</organism>
<name>A0AAD6VCC8_9AGAR</name>
<sequence length="157" mass="16427">MPAVVHIISMSSMPAVIHDTSKSSRPPVHTSRLSLRFSPLPLDNSCTLHLMLTGVCFRARMLGEGVVASLLSTNTMFAAAGSRPDRSMGSPPRVMSQIAPNTNVSPAGQSCGTAGKPRHFAWMTMERYPLPAAMRRTAAPGVCVDAGVGGLPTPAGS</sequence>
<dbReference type="EMBL" id="JARJCW010000034">
    <property type="protein sequence ID" value="KAJ7208196.1"/>
    <property type="molecule type" value="Genomic_DNA"/>
</dbReference>
<reference evidence="1" key="1">
    <citation type="submission" date="2023-03" db="EMBL/GenBank/DDBJ databases">
        <title>Massive genome expansion in bonnet fungi (Mycena s.s.) driven by repeated elements and novel gene families across ecological guilds.</title>
        <authorList>
            <consortium name="Lawrence Berkeley National Laboratory"/>
            <person name="Harder C.B."/>
            <person name="Miyauchi S."/>
            <person name="Viragh M."/>
            <person name="Kuo A."/>
            <person name="Thoen E."/>
            <person name="Andreopoulos B."/>
            <person name="Lu D."/>
            <person name="Skrede I."/>
            <person name="Drula E."/>
            <person name="Henrissat B."/>
            <person name="Morin E."/>
            <person name="Kohler A."/>
            <person name="Barry K."/>
            <person name="LaButti K."/>
            <person name="Morin E."/>
            <person name="Salamov A."/>
            <person name="Lipzen A."/>
            <person name="Mereny Z."/>
            <person name="Hegedus B."/>
            <person name="Baldrian P."/>
            <person name="Stursova M."/>
            <person name="Weitz H."/>
            <person name="Taylor A."/>
            <person name="Grigoriev I.V."/>
            <person name="Nagy L.G."/>
            <person name="Martin F."/>
            <person name="Kauserud H."/>
        </authorList>
    </citation>
    <scope>NUCLEOTIDE SEQUENCE</scope>
    <source>
        <strain evidence="1">9144</strain>
    </source>
</reference>